<proteinExistence type="predicted"/>
<sequence length="178" mass="18790">MVLPEQPGTSDPATPSPSDQDGPEEGPNVTGSDLETEGAVSSSHEVTGQQCDLSTSRSEGESAKANATAATPDSTEENDSGNVHRGGFRESQDGHTDANGNRCPQGGSQELSRRVCDTPDGNLTDPAPSSPNPDPTSTTDEEKPKKSKFFKRHKKNNGEDSGKRKGRKRGRKKGCALQ</sequence>
<dbReference type="EMBL" id="JAERUA010000007">
    <property type="protein sequence ID" value="KAI1897913.1"/>
    <property type="molecule type" value="Genomic_DNA"/>
</dbReference>
<organism evidence="2 3">
    <name type="scientific">Albula goreensis</name>
    <dbReference type="NCBI Taxonomy" id="1534307"/>
    <lineage>
        <taxon>Eukaryota</taxon>
        <taxon>Metazoa</taxon>
        <taxon>Chordata</taxon>
        <taxon>Craniata</taxon>
        <taxon>Vertebrata</taxon>
        <taxon>Euteleostomi</taxon>
        <taxon>Actinopterygii</taxon>
        <taxon>Neopterygii</taxon>
        <taxon>Teleostei</taxon>
        <taxon>Albuliformes</taxon>
        <taxon>Albulidae</taxon>
        <taxon>Albula</taxon>
    </lineage>
</organism>
<gene>
    <name evidence="2" type="ORF">AGOR_G00088180</name>
</gene>
<feature type="compositionally biased region" description="Basic and acidic residues" evidence="1">
    <location>
        <begin position="87"/>
        <end position="96"/>
    </location>
</feature>
<evidence type="ECO:0000313" key="3">
    <source>
        <dbReference type="Proteomes" id="UP000829720"/>
    </source>
</evidence>
<keyword evidence="3" id="KW-1185">Reference proteome</keyword>
<protein>
    <submittedName>
        <fullName evidence="2">Uncharacterized protein</fullName>
    </submittedName>
</protein>
<reference evidence="2" key="1">
    <citation type="submission" date="2021-01" db="EMBL/GenBank/DDBJ databases">
        <authorList>
            <person name="Zahm M."/>
            <person name="Roques C."/>
            <person name="Cabau C."/>
            <person name="Klopp C."/>
            <person name="Donnadieu C."/>
            <person name="Jouanno E."/>
            <person name="Lampietro C."/>
            <person name="Louis A."/>
            <person name="Herpin A."/>
            <person name="Echchiki A."/>
            <person name="Berthelot C."/>
            <person name="Parey E."/>
            <person name="Roest-Crollius H."/>
            <person name="Braasch I."/>
            <person name="Postlethwait J."/>
            <person name="Bobe J."/>
            <person name="Montfort J."/>
            <person name="Bouchez O."/>
            <person name="Begum T."/>
            <person name="Mejri S."/>
            <person name="Adams A."/>
            <person name="Chen W.-J."/>
            <person name="Guiguen Y."/>
        </authorList>
    </citation>
    <scope>NUCLEOTIDE SEQUENCE</scope>
    <source>
        <tissue evidence="2">Blood</tissue>
    </source>
</reference>
<comment type="caution">
    <text evidence="2">The sequence shown here is derived from an EMBL/GenBank/DDBJ whole genome shotgun (WGS) entry which is preliminary data.</text>
</comment>
<feature type="compositionally biased region" description="Polar residues" evidence="1">
    <location>
        <begin position="29"/>
        <end position="57"/>
    </location>
</feature>
<evidence type="ECO:0000313" key="2">
    <source>
        <dbReference type="EMBL" id="KAI1897913.1"/>
    </source>
</evidence>
<name>A0A8T3DL04_9TELE</name>
<dbReference type="AlphaFoldDB" id="A0A8T3DL04"/>
<feature type="compositionally biased region" description="Basic residues" evidence="1">
    <location>
        <begin position="145"/>
        <end position="155"/>
    </location>
</feature>
<feature type="region of interest" description="Disordered" evidence="1">
    <location>
        <begin position="1"/>
        <end position="178"/>
    </location>
</feature>
<dbReference type="Proteomes" id="UP000829720">
    <property type="component" value="Unassembled WGS sequence"/>
</dbReference>
<feature type="compositionally biased region" description="Polar residues" evidence="1">
    <location>
        <begin position="7"/>
        <end position="19"/>
    </location>
</feature>
<accession>A0A8T3DL04</accession>
<evidence type="ECO:0000256" key="1">
    <source>
        <dbReference type="SAM" id="MobiDB-lite"/>
    </source>
</evidence>
<feature type="compositionally biased region" description="Basic residues" evidence="1">
    <location>
        <begin position="164"/>
        <end position="178"/>
    </location>
</feature>